<evidence type="ECO:0000259" key="16">
    <source>
        <dbReference type="Pfam" id="PF00361"/>
    </source>
</evidence>
<keyword evidence="8 15" id="KW-1133">Transmembrane helix</keyword>
<dbReference type="PANTHER" id="PTHR42829:SF2">
    <property type="entry name" value="NADH-UBIQUINONE OXIDOREDUCTASE CHAIN 5"/>
    <property type="match status" value="1"/>
</dbReference>
<feature type="transmembrane region" description="Helical" evidence="15">
    <location>
        <begin position="463"/>
        <end position="482"/>
    </location>
</feature>
<evidence type="ECO:0000313" key="20">
    <source>
        <dbReference type="Proteomes" id="UP001162891"/>
    </source>
</evidence>
<feature type="compositionally biased region" description="Basic and acidic residues" evidence="14">
    <location>
        <begin position="616"/>
        <end position="626"/>
    </location>
</feature>
<evidence type="ECO:0000256" key="9">
    <source>
        <dbReference type="ARBA" id="ARBA00023027"/>
    </source>
</evidence>
<dbReference type="Proteomes" id="UP001162891">
    <property type="component" value="Chromosome"/>
</dbReference>
<feature type="region of interest" description="Disordered" evidence="14">
    <location>
        <begin position="572"/>
        <end position="638"/>
    </location>
</feature>
<comment type="subcellular location">
    <subcellularLocation>
        <location evidence="1">Endomembrane system</location>
        <topology evidence="1">Multi-pass membrane protein</topology>
    </subcellularLocation>
    <subcellularLocation>
        <location evidence="13">Membrane</location>
        <topology evidence="13">Multi-pass membrane protein</topology>
    </subcellularLocation>
</comment>
<sequence length="848" mass="91630">MHESAHELGRIAVTHVGYLWLIPLFPLIGATINALVGWKLQQLFGKKIVHRIAVTAMLAAFAVAVRAFLQLLQLPGEERFLQDTLWNLLTAGRLTVDLGFALDPLSMMMVLVITGIGSLIHVFSIGYMADEPSYWRFFSYLNLFVFAMLLLVMGDNFAVMFFGWEGVGLASYLLIAFWYTDPEKAKAGMKAFVANRFGDFGFLAGLLLLFWGLGGAWHGRQEASPNAIYEPGVELHGHVVDVGASGSAATPEQSAALAPEVDGVKVGPTMNFRELRDQVAIKATGVEEHLLGSKIWGVPLLMIIGMLLFVGAMGKSAQLPLYVWLPDAMAGPTPVSALIHAATMVTAGVYMVARLNFLFALDPSAMGWVALIGALTAIFAATIGFFQYDIKKVLAYSTVSQLGFMFIGVGVGTYWAGAYHLLTHAFFKACLFLGSGSVILGCHHEQDMRKMGGLKKYMPITRWTYLYACIAIAGFPIANGFYSKDEILWKAFTQHGLALFGHPMPLLGPAIYVIGIIAATGTSFYMFRSYYMTFTGEYRGGEGHHDEHNEDPHSAAATAMSSLSVKVHASDGADHLDHGTHGHGSPHAAHAVHAPAHGHDDHGHAHGAHGAAAAAHAHDDHDDAHAGGHGGHHGGTPHESPWTMTLVLSLLALGSFATLFLGIPMAWTGKAPILEHWLEPALTAEVAFATPAHHWMEYAFQGIGVLAGTVGWFFAMLLYKDGKSTVPAALKERFNGVWTVVYNKYYVDELYAATVLRGSVAFARLCSWFDSEVLDRLVLLTGAITKAFANLDGAIDKYLVDGAVNAVANATMGLGRSIRMVQTGRIQTYLYGALGGALVVVLLNFLIK</sequence>
<dbReference type="PRINTS" id="PR01434">
    <property type="entry name" value="NADHDHGNASE5"/>
</dbReference>
<keyword evidence="5" id="KW-0521">NADP</keyword>
<feature type="transmembrane region" description="Helical" evidence="15">
    <location>
        <begin position="829"/>
        <end position="847"/>
    </location>
</feature>
<feature type="domain" description="NADH:quinone oxidoreductase/Mrp antiporter transmembrane" evidence="16">
    <location>
        <begin position="156"/>
        <end position="214"/>
    </location>
</feature>
<evidence type="ECO:0000259" key="18">
    <source>
        <dbReference type="Pfam" id="PF01010"/>
    </source>
</evidence>
<keyword evidence="10 15" id="KW-0472">Membrane</keyword>
<keyword evidence="4" id="KW-0874">Quinone</keyword>
<feature type="transmembrane region" description="Helical" evidence="15">
    <location>
        <begin position="159"/>
        <end position="179"/>
    </location>
</feature>
<evidence type="ECO:0000256" key="1">
    <source>
        <dbReference type="ARBA" id="ARBA00004127"/>
    </source>
</evidence>
<dbReference type="InterPro" id="IPR001750">
    <property type="entry name" value="ND/Mrp_TM"/>
</dbReference>
<dbReference type="Pfam" id="PF01010">
    <property type="entry name" value="Proton_antipo_C"/>
    <property type="match status" value="1"/>
</dbReference>
<evidence type="ECO:0000313" key="19">
    <source>
        <dbReference type="EMBL" id="BDG01861.1"/>
    </source>
</evidence>
<reference evidence="20" key="1">
    <citation type="journal article" date="2022" name="Int. J. Syst. Evol. Microbiol.">
        <title>Anaeromyxobacter oryzae sp. nov., Anaeromyxobacter diazotrophicus sp. nov. and Anaeromyxobacter paludicola sp. nov., isolated from paddy soils.</title>
        <authorList>
            <person name="Itoh H."/>
            <person name="Xu Z."/>
            <person name="Mise K."/>
            <person name="Masuda Y."/>
            <person name="Ushijima N."/>
            <person name="Hayakawa C."/>
            <person name="Shiratori Y."/>
            <person name="Senoo K."/>
        </authorList>
    </citation>
    <scope>NUCLEOTIDE SEQUENCE [LARGE SCALE GENOMIC DNA]</scope>
    <source>
        <strain evidence="20">Red232</strain>
    </source>
</reference>
<feature type="transmembrane region" description="Helical" evidence="15">
    <location>
        <begin position="393"/>
        <end position="415"/>
    </location>
</feature>
<comment type="similarity">
    <text evidence="2">Belongs to the complex I subunit 5 family.</text>
</comment>
<proteinExistence type="inferred from homology"/>
<feature type="domain" description="NADH:quinone oxidoreductase/Mrp antiporter transmembrane" evidence="16">
    <location>
        <begin position="297"/>
        <end position="497"/>
    </location>
</feature>
<evidence type="ECO:0000256" key="13">
    <source>
        <dbReference type="RuleBase" id="RU000320"/>
    </source>
</evidence>
<evidence type="ECO:0000256" key="5">
    <source>
        <dbReference type="ARBA" id="ARBA00022857"/>
    </source>
</evidence>
<feature type="transmembrane region" description="Helical" evidence="15">
    <location>
        <begin position="295"/>
        <end position="314"/>
    </location>
</feature>
<feature type="transmembrane region" description="Helical" evidence="15">
    <location>
        <begin position="646"/>
        <end position="667"/>
    </location>
</feature>
<organism evidence="19 20">
    <name type="scientific">Anaeromyxobacter oryzae</name>
    <dbReference type="NCBI Taxonomy" id="2918170"/>
    <lineage>
        <taxon>Bacteria</taxon>
        <taxon>Pseudomonadati</taxon>
        <taxon>Myxococcota</taxon>
        <taxon>Myxococcia</taxon>
        <taxon>Myxococcales</taxon>
        <taxon>Cystobacterineae</taxon>
        <taxon>Anaeromyxobacteraceae</taxon>
        <taxon>Anaeromyxobacter</taxon>
    </lineage>
</organism>
<protein>
    <recommendedName>
        <fullName evidence="21">NADH-quinone oxidoreductase subunit L</fullName>
    </recommendedName>
</protein>
<evidence type="ECO:0000256" key="6">
    <source>
        <dbReference type="ARBA" id="ARBA00022957"/>
    </source>
</evidence>
<evidence type="ECO:0000256" key="11">
    <source>
        <dbReference type="ARBA" id="ARBA00047726"/>
    </source>
</evidence>
<dbReference type="PANTHER" id="PTHR42829">
    <property type="entry name" value="NADH-UBIQUINONE OXIDOREDUCTASE CHAIN 5"/>
    <property type="match status" value="1"/>
</dbReference>
<feature type="transmembrane region" description="Helical" evidence="15">
    <location>
        <begin position="17"/>
        <end position="36"/>
    </location>
</feature>
<keyword evidence="3 13" id="KW-0812">Transmembrane</keyword>
<evidence type="ECO:0000256" key="15">
    <source>
        <dbReference type="SAM" id="Phobius"/>
    </source>
</evidence>
<feature type="transmembrane region" description="Helical" evidence="15">
    <location>
        <begin position="48"/>
        <end position="69"/>
    </location>
</feature>
<keyword evidence="9" id="KW-0520">NAD</keyword>
<keyword evidence="20" id="KW-1185">Reference proteome</keyword>
<evidence type="ECO:0000259" key="17">
    <source>
        <dbReference type="Pfam" id="PF00662"/>
    </source>
</evidence>
<feature type="transmembrane region" description="Helical" evidence="15">
    <location>
        <begin position="335"/>
        <end position="353"/>
    </location>
</feature>
<feature type="transmembrane region" description="Helical" evidence="15">
    <location>
        <begin position="506"/>
        <end position="527"/>
    </location>
</feature>
<dbReference type="Pfam" id="PF00662">
    <property type="entry name" value="Proton_antipo_N"/>
    <property type="match status" value="1"/>
</dbReference>
<dbReference type="RefSeq" id="WP_248358771.1">
    <property type="nucleotide sequence ID" value="NZ_AP025591.1"/>
</dbReference>
<feature type="compositionally biased region" description="Low complexity" evidence="14">
    <location>
        <begin position="583"/>
        <end position="595"/>
    </location>
</feature>
<keyword evidence="7" id="KW-1278">Translocase</keyword>
<feature type="domain" description="NADH-Ubiquinone oxidoreductase (complex I) chain 5 N-terminal" evidence="17">
    <location>
        <begin position="89"/>
        <end position="138"/>
    </location>
</feature>
<keyword evidence="6" id="KW-0618">Plastoquinone</keyword>
<feature type="transmembrane region" description="Helical" evidence="15">
    <location>
        <begin position="200"/>
        <end position="217"/>
    </location>
</feature>
<dbReference type="EMBL" id="AP025591">
    <property type="protein sequence ID" value="BDG01861.1"/>
    <property type="molecule type" value="Genomic_DNA"/>
</dbReference>
<dbReference type="InterPro" id="IPR001516">
    <property type="entry name" value="Proton_antipo_N"/>
</dbReference>
<gene>
    <name evidence="19" type="ORF">AMOR_08570</name>
</gene>
<dbReference type="InterPro" id="IPR002128">
    <property type="entry name" value="NADH_UbQ_OxRdtase_chlpt_su5_C"/>
</dbReference>
<evidence type="ECO:0000256" key="8">
    <source>
        <dbReference type="ARBA" id="ARBA00022989"/>
    </source>
</evidence>
<comment type="catalytic activity">
    <reaction evidence="12">
        <text>a plastoquinone + NADH + (n+1) H(+)(in) = a plastoquinol + NAD(+) + n H(+)(out)</text>
        <dbReference type="Rhea" id="RHEA:42608"/>
        <dbReference type="Rhea" id="RHEA-COMP:9561"/>
        <dbReference type="Rhea" id="RHEA-COMP:9562"/>
        <dbReference type="ChEBI" id="CHEBI:15378"/>
        <dbReference type="ChEBI" id="CHEBI:17757"/>
        <dbReference type="ChEBI" id="CHEBI:57540"/>
        <dbReference type="ChEBI" id="CHEBI:57945"/>
        <dbReference type="ChEBI" id="CHEBI:62192"/>
    </reaction>
</comment>
<evidence type="ECO:0000256" key="12">
    <source>
        <dbReference type="ARBA" id="ARBA00048026"/>
    </source>
</evidence>
<feature type="domain" description="NADH:ubiquinone/plastoquinone oxidoreductase chloroplast chain 5 C-terminal" evidence="18">
    <location>
        <begin position="636"/>
        <end position="770"/>
    </location>
</feature>
<feature type="transmembrane region" description="Helical" evidence="15">
    <location>
        <begin position="365"/>
        <end position="386"/>
    </location>
</feature>
<dbReference type="Pfam" id="PF00361">
    <property type="entry name" value="Proton_antipo_M"/>
    <property type="match status" value="2"/>
</dbReference>
<feature type="transmembrane region" description="Helical" evidence="15">
    <location>
        <begin position="134"/>
        <end position="153"/>
    </location>
</feature>
<evidence type="ECO:0000256" key="14">
    <source>
        <dbReference type="SAM" id="MobiDB-lite"/>
    </source>
</evidence>
<name>A0ABM7WQX8_9BACT</name>
<feature type="transmembrane region" description="Helical" evidence="15">
    <location>
        <begin position="698"/>
        <end position="719"/>
    </location>
</feature>
<evidence type="ECO:0000256" key="2">
    <source>
        <dbReference type="ARBA" id="ARBA00008200"/>
    </source>
</evidence>
<comment type="catalytic activity">
    <reaction evidence="11">
        <text>a plastoquinone + NADPH + (n+1) H(+)(in) = a plastoquinol + NADP(+) + n H(+)(out)</text>
        <dbReference type="Rhea" id="RHEA:42612"/>
        <dbReference type="Rhea" id="RHEA-COMP:9561"/>
        <dbReference type="Rhea" id="RHEA-COMP:9562"/>
        <dbReference type="ChEBI" id="CHEBI:15378"/>
        <dbReference type="ChEBI" id="CHEBI:17757"/>
        <dbReference type="ChEBI" id="CHEBI:57783"/>
        <dbReference type="ChEBI" id="CHEBI:58349"/>
        <dbReference type="ChEBI" id="CHEBI:62192"/>
    </reaction>
</comment>
<dbReference type="Gene3D" id="1.20.5.2700">
    <property type="match status" value="2"/>
</dbReference>
<evidence type="ECO:0000256" key="7">
    <source>
        <dbReference type="ARBA" id="ARBA00022967"/>
    </source>
</evidence>
<accession>A0ABM7WQX8</accession>
<evidence type="ECO:0000256" key="3">
    <source>
        <dbReference type="ARBA" id="ARBA00022692"/>
    </source>
</evidence>
<evidence type="ECO:0000256" key="4">
    <source>
        <dbReference type="ARBA" id="ARBA00022719"/>
    </source>
</evidence>
<feature type="transmembrane region" description="Helical" evidence="15">
    <location>
        <begin position="421"/>
        <end position="442"/>
    </location>
</feature>
<evidence type="ECO:0008006" key="21">
    <source>
        <dbReference type="Google" id="ProtNLM"/>
    </source>
</evidence>
<dbReference type="InterPro" id="IPR003945">
    <property type="entry name" value="NU5C-like"/>
</dbReference>
<feature type="transmembrane region" description="Helical" evidence="15">
    <location>
        <begin position="105"/>
        <end position="127"/>
    </location>
</feature>
<evidence type="ECO:0000256" key="10">
    <source>
        <dbReference type="ARBA" id="ARBA00023136"/>
    </source>
</evidence>